<dbReference type="RefSeq" id="WP_005559809.1">
    <property type="nucleotide sequence ID" value="NZ_AOIB01000042.1"/>
</dbReference>
<dbReference type="PRINTS" id="PR00033">
    <property type="entry name" value="HTHASNC"/>
</dbReference>
<dbReference type="InterPro" id="IPR011008">
    <property type="entry name" value="Dimeric_a/b-barrel"/>
</dbReference>
<keyword evidence="1" id="KW-0805">Transcription regulation</keyword>
<dbReference type="CDD" id="cd00090">
    <property type="entry name" value="HTH_ARSR"/>
    <property type="match status" value="1"/>
</dbReference>
<dbReference type="NCBIfam" id="NF041396">
    <property type="entry name" value="TranRegLrp_Halo"/>
    <property type="match status" value="1"/>
</dbReference>
<keyword evidence="6" id="KW-1185">Reference proteome</keyword>
<accession>L9WZ81</accession>
<dbReference type="InterPro" id="IPR019887">
    <property type="entry name" value="Tscrpt_reg_AsnC/Lrp_C"/>
</dbReference>
<evidence type="ECO:0000259" key="4">
    <source>
        <dbReference type="PROSITE" id="PS50956"/>
    </source>
</evidence>
<dbReference type="EMBL" id="AOIB01000042">
    <property type="protein sequence ID" value="ELY53658.1"/>
    <property type="molecule type" value="Genomic_DNA"/>
</dbReference>
<dbReference type="STRING" id="1227497.C491_21001"/>
<dbReference type="AlphaFoldDB" id="L9WZ81"/>
<dbReference type="eggNOG" id="arCOG01580">
    <property type="taxonomic scope" value="Archaea"/>
</dbReference>
<dbReference type="OrthoDB" id="6995at2157"/>
<evidence type="ECO:0000256" key="2">
    <source>
        <dbReference type="ARBA" id="ARBA00023125"/>
    </source>
</evidence>
<dbReference type="InterPro" id="IPR000485">
    <property type="entry name" value="AsnC-type_HTH_dom"/>
</dbReference>
<sequence length="154" mass="16830">MTYEDLDTELVNELLGNGRASLRSLAADLDVSVTTVSNHLSDLEEDGIIRGYTPVINYDAAGYDVTAVMQLQVEGSALGEITDTLQAHDQMMSVYEVTGDYDIIATGKFKDTDDMNDQIKALVTDPDIKQSNTSIVLNSVAENEQFELETADDD</sequence>
<organism evidence="5 6">
    <name type="scientific">Natronococcus amylolyticus DSM 10524</name>
    <dbReference type="NCBI Taxonomy" id="1227497"/>
    <lineage>
        <taxon>Archaea</taxon>
        <taxon>Methanobacteriati</taxon>
        <taxon>Methanobacteriota</taxon>
        <taxon>Stenosarchaea group</taxon>
        <taxon>Halobacteria</taxon>
        <taxon>Halobacteriales</taxon>
        <taxon>Natrialbaceae</taxon>
        <taxon>Natronococcus</taxon>
    </lineage>
</organism>
<reference evidence="5 6" key="1">
    <citation type="journal article" date="2014" name="PLoS Genet.">
        <title>Phylogenetically driven sequencing of extremely halophilic archaea reveals strategies for static and dynamic osmo-response.</title>
        <authorList>
            <person name="Becker E.A."/>
            <person name="Seitzer P.M."/>
            <person name="Tritt A."/>
            <person name="Larsen D."/>
            <person name="Krusor M."/>
            <person name="Yao A.I."/>
            <person name="Wu D."/>
            <person name="Madern D."/>
            <person name="Eisen J.A."/>
            <person name="Darling A.E."/>
            <person name="Facciotti M.T."/>
        </authorList>
    </citation>
    <scope>NUCLEOTIDE SEQUENCE [LARGE SCALE GENOMIC DNA]</scope>
    <source>
        <strain evidence="5 6">DSM 10524</strain>
    </source>
</reference>
<dbReference type="SMART" id="SM00344">
    <property type="entry name" value="HTH_ASNC"/>
    <property type="match status" value="1"/>
</dbReference>
<gene>
    <name evidence="5" type="ORF">C491_21001</name>
</gene>
<dbReference type="GO" id="GO:0005829">
    <property type="term" value="C:cytosol"/>
    <property type="evidence" value="ECO:0007669"/>
    <property type="project" value="TreeGrafter"/>
</dbReference>
<evidence type="ECO:0000313" key="5">
    <source>
        <dbReference type="EMBL" id="ELY53658.1"/>
    </source>
</evidence>
<dbReference type="InterPro" id="IPR036390">
    <property type="entry name" value="WH_DNA-bd_sf"/>
</dbReference>
<dbReference type="SUPFAM" id="SSF54909">
    <property type="entry name" value="Dimeric alpha+beta barrel"/>
    <property type="match status" value="1"/>
</dbReference>
<dbReference type="PANTHER" id="PTHR30154">
    <property type="entry name" value="LEUCINE-RESPONSIVE REGULATORY PROTEIN"/>
    <property type="match status" value="1"/>
</dbReference>
<dbReference type="Proteomes" id="UP000011688">
    <property type="component" value="Unassembled WGS sequence"/>
</dbReference>
<dbReference type="PANTHER" id="PTHR30154:SF34">
    <property type="entry name" value="TRANSCRIPTIONAL REGULATOR AZLB"/>
    <property type="match status" value="1"/>
</dbReference>
<dbReference type="GO" id="GO:0043565">
    <property type="term" value="F:sequence-specific DNA binding"/>
    <property type="evidence" value="ECO:0007669"/>
    <property type="project" value="InterPro"/>
</dbReference>
<dbReference type="Gene3D" id="1.10.10.10">
    <property type="entry name" value="Winged helix-like DNA-binding domain superfamily/Winged helix DNA-binding domain"/>
    <property type="match status" value="1"/>
</dbReference>
<evidence type="ECO:0000256" key="1">
    <source>
        <dbReference type="ARBA" id="ARBA00023015"/>
    </source>
</evidence>
<keyword evidence="3" id="KW-0804">Transcription</keyword>
<dbReference type="Pfam" id="PF13412">
    <property type="entry name" value="HTH_24"/>
    <property type="match status" value="1"/>
</dbReference>
<dbReference type="InterPro" id="IPR053535">
    <property type="entry name" value="HTH_trans_regulator_Lrp"/>
</dbReference>
<feature type="domain" description="HTH asnC-type" evidence="4">
    <location>
        <begin position="3"/>
        <end position="64"/>
    </location>
</feature>
<dbReference type="Pfam" id="PF01037">
    <property type="entry name" value="AsnC_trans_reg"/>
    <property type="match status" value="1"/>
</dbReference>
<dbReference type="PATRIC" id="fig|1227497.3.peg.4305"/>
<dbReference type="InterPro" id="IPR019888">
    <property type="entry name" value="Tscrpt_reg_AsnC-like"/>
</dbReference>
<dbReference type="PROSITE" id="PS50956">
    <property type="entry name" value="HTH_ASNC_2"/>
    <property type="match status" value="1"/>
</dbReference>
<evidence type="ECO:0000313" key="6">
    <source>
        <dbReference type="Proteomes" id="UP000011688"/>
    </source>
</evidence>
<protein>
    <submittedName>
        <fullName evidence="5">AsnC family transcriptional regulator</fullName>
    </submittedName>
</protein>
<comment type="caution">
    <text evidence="5">The sequence shown here is derived from an EMBL/GenBank/DDBJ whole genome shotgun (WGS) entry which is preliminary data.</text>
</comment>
<dbReference type="InterPro" id="IPR011991">
    <property type="entry name" value="ArsR-like_HTH"/>
</dbReference>
<proteinExistence type="predicted"/>
<dbReference type="GO" id="GO:0043200">
    <property type="term" value="P:response to amino acid"/>
    <property type="evidence" value="ECO:0007669"/>
    <property type="project" value="TreeGrafter"/>
</dbReference>
<dbReference type="Gene3D" id="3.30.70.920">
    <property type="match status" value="1"/>
</dbReference>
<keyword evidence="2" id="KW-0238">DNA-binding</keyword>
<dbReference type="SUPFAM" id="SSF46785">
    <property type="entry name" value="Winged helix' DNA-binding domain"/>
    <property type="match status" value="1"/>
</dbReference>
<dbReference type="InterPro" id="IPR036388">
    <property type="entry name" value="WH-like_DNA-bd_sf"/>
</dbReference>
<name>L9WZ81_9EURY</name>
<evidence type="ECO:0000256" key="3">
    <source>
        <dbReference type="ARBA" id="ARBA00023163"/>
    </source>
</evidence>